<evidence type="ECO:0000313" key="2">
    <source>
        <dbReference type="Proteomes" id="UP001497535"/>
    </source>
</evidence>
<evidence type="ECO:0000313" key="1">
    <source>
        <dbReference type="EMBL" id="CAK5084874.1"/>
    </source>
</evidence>
<gene>
    <name evidence="1" type="ORF">MENTE1834_LOCUS32283</name>
</gene>
<reference evidence="1" key="1">
    <citation type="submission" date="2023-11" db="EMBL/GenBank/DDBJ databases">
        <authorList>
            <person name="Poullet M."/>
        </authorList>
    </citation>
    <scope>NUCLEOTIDE SEQUENCE</scope>
    <source>
        <strain evidence="1">E1834</strain>
    </source>
</reference>
<sequence>MPFFWRTDAVLATRSWALIVCAIECAFGLICLLVLFIFAIFRSNSQLLRIQLIFQYVTCVFLLLNASFSLAADFGGYDEERIYAKRDPLLIRFLGFLSLGFLFVQLYLRLMTIPVYKFLRDLRKFRYAIYASKWRYRKRVYFTYCSLMMDNLLAESKKQKKKKKHVDGDDQTLLTSDENSSSGTLLNVVVPTLTGPAIKESKKKEKEEKSEESKESNLSQEKEEIIMENGGLEAKKEKDDDELSWLALIEEKVIDTEVQVVDEGTPNTIGSPNASIHERFLDESEVIRCIQKELNKKAIEEGKTIENEEEEEIYEEENNERKEFKNNFIEENKEKLIKMPGRLMNKISNYKNEKYPGKSIRQTVAGSSEETDSRSTYTDELPTNSRIQEVKSRYVNEKLLTRRPSPKKMPITIQTKKKPGDLFSVKRTVKVQVEMTPEELESLMGRSQGTITTLEWDVENNNK</sequence>
<protein>
    <submittedName>
        <fullName evidence="1">Uncharacterized protein</fullName>
    </submittedName>
</protein>
<dbReference type="Proteomes" id="UP001497535">
    <property type="component" value="Unassembled WGS sequence"/>
</dbReference>
<name>A0ACB1A0D6_MELEN</name>
<proteinExistence type="predicted"/>
<organism evidence="1 2">
    <name type="scientific">Meloidogyne enterolobii</name>
    <name type="common">Root-knot nematode worm</name>
    <name type="synonym">Meloidogyne mayaguensis</name>
    <dbReference type="NCBI Taxonomy" id="390850"/>
    <lineage>
        <taxon>Eukaryota</taxon>
        <taxon>Metazoa</taxon>
        <taxon>Ecdysozoa</taxon>
        <taxon>Nematoda</taxon>
        <taxon>Chromadorea</taxon>
        <taxon>Rhabditida</taxon>
        <taxon>Tylenchina</taxon>
        <taxon>Tylenchomorpha</taxon>
        <taxon>Tylenchoidea</taxon>
        <taxon>Meloidogynidae</taxon>
        <taxon>Meloidogyninae</taxon>
        <taxon>Meloidogyne</taxon>
    </lineage>
</organism>
<dbReference type="EMBL" id="CAVMJV010000054">
    <property type="protein sequence ID" value="CAK5084874.1"/>
    <property type="molecule type" value="Genomic_DNA"/>
</dbReference>
<accession>A0ACB1A0D6</accession>
<keyword evidence="2" id="KW-1185">Reference proteome</keyword>
<comment type="caution">
    <text evidence="1">The sequence shown here is derived from an EMBL/GenBank/DDBJ whole genome shotgun (WGS) entry which is preliminary data.</text>
</comment>